<proteinExistence type="predicted"/>
<gene>
    <name evidence="2" type="ORF">A2898_02545</name>
</gene>
<reference evidence="2 3" key="1">
    <citation type="journal article" date="2016" name="Nat. Commun.">
        <title>Thousands of microbial genomes shed light on interconnected biogeochemical processes in an aquifer system.</title>
        <authorList>
            <person name="Anantharaman K."/>
            <person name="Brown C.T."/>
            <person name="Hug L.A."/>
            <person name="Sharon I."/>
            <person name="Castelle C.J."/>
            <person name="Probst A.J."/>
            <person name="Thomas B.C."/>
            <person name="Singh A."/>
            <person name="Wilkins M.J."/>
            <person name="Karaoz U."/>
            <person name="Brodie E.L."/>
            <person name="Williams K.H."/>
            <person name="Hubbard S.S."/>
            <person name="Banfield J.F."/>
        </authorList>
    </citation>
    <scope>NUCLEOTIDE SEQUENCE [LARGE SCALE GENOMIC DNA]</scope>
</reference>
<dbReference type="EMBL" id="MHKE01000015">
    <property type="protein sequence ID" value="OGY83131.1"/>
    <property type="molecule type" value="Genomic_DNA"/>
</dbReference>
<evidence type="ECO:0000256" key="1">
    <source>
        <dbReference type="SAM" id="Phobius"/>
    </source>
</evidence>
<keyword evidence="1" id="KW-0472">Membrane</keyword>
<name>A0A1G2B1R6_9BACT</name>
<accession>A0A1G2B1R6</accession>
<feature type="transmembrane region" description="Helical" evidence="1">
    <location>
        <begin position="15"/>
        <end position="37"/>
    </location>
</feature>
<sequence>MEQQTATQTKTQSTVFTVTLLVAACIAAGAVGFAFFVTKNIADDEVTQTTGTTSAAPMEISDIYDASVSFDLGVDEEDSGNTLITFEGLTVGSGVTFGEYDAYSGYADGNSAASDTPLIVRVASDPSHPAMLATLRTNIPVAMNDSKIPKLIPEAQAQVGIIERAVCLPAKVAVSNHCTNGLLDGDETGVDCGGADCPACPQTPCAASQCRNASGQCVNQTNATCGINGSACVNCVTSGKTCDSTTGTCTAGTAMCGNGVIDAGEQCDGANLGGKTCVTQGFSAGTLSCSPTCTFNTSACTQTPCAAAQCRNASGQCVNRTNATCGNNGVTCVACGTGEFCASDGTCECTIGQTRCIESKQQTCVNNPIAGRGEWRDNGGTCTTNSGASLLFGIPTAHAQVDINGNTNTAPIETTIYYVDINGNTYSDAGLTNRLNTVDCQTLVRKSYAPTDIANITASGSLNLGLETYAYFAKDWSAPLGGFNSTNGFIDLEADTLSLAPLFVIGGNNTGAALTTPEMTLTVTENGNVNKNLCLPLQKELPDGDWFLYFYDTNGKPYTDLLLQQPVACGETRSCKTVNCSKQPYNVCCRYQNVAK</sequence>
<protein>
    <submittedName>
        <fullName evidence="2">Uncharacterized protein</fullName>
    </submittedName>
</protein>
<dbReference type="AlphaFoldDB" id="A0A1G2B1R6"/>
<evidence type="ECO:0000313" key="2">
    <source>
        <dbReference type="EMBL" id="OGY83131.1"/>
    </source>
</evidence>
<dbReference type="STRING" id="1798543.A2898_02545"/>
<keyword evidence="1" id="KW-0812">Transmembrane</keyword>
<organism evidence="2 3">
    <name type="scientific">Candidatus Kerfeldbacteria bacterium RIFCSPLOWO2_01_FULL_48_11</name>
    <dbReference type="NCBI Taxonomy" id="1798543"/>
    <lineage>
        <taxon>Bacteria</taxon>
        <taxon>Candidatus Kerfeldiibacteriota</taxon>
    </lineage>
</organism>
<evidence type="ECO:0000313" key="3">
    <source>
        <dbReference type="Proteomes" id="UP000179164"/>
    </source>
</evidence>
<keyword evidence="1" id="KW-1133">Transmembrane helix</keyword>
<comment type="caution">
    <text evidence="2">The sequence shown here is derived from an EMBL/GenBank/DDBJ whole genome shotgun (WGS) entry which is preliminary data.</text>
</comment>
<dbReference type="Proteomes" id="UP000179164">
    <property type="component" value="Unassembled WGS sequence"/>
</dbReference>